<proteinExistence type="predicted"/>
<gene>
    <name evidence="2" type="ORF">TGAM01_v210880</name>
</gene>
<dbReference type="AlphaFoldDB" id="A0A2P4Z7H0"/>
<evidence type="ECO:0000313" key="2">
    <source>
        <dbReference type="EMBL" id="PON20238.1"/>
    </source>
</evidence>
<organism evidence="2 3">
    <name type="scientific">Trichoderma gamsii</name>
    <dbReference type="NCBI Taxonomy" id="398673"/>
    <lineage>
        <taxon>Eukaryota</taxon>
        <taxon>Fungi</taxon>
        <taxon>Dikarya</taxon>
        <taxon>Ascomycota</taxon>
        <taxon>Pezizomycotina</taxon>
        <taxon>Sordariomycetes</taxon>
        <taxon>Hypocreomycetidae</taxon>
        <taxon>Hypocreales</taxon>
        <taxon>Hypocreaceae</taxon>
        <taxon>Trichoderma</taxon>
    </lineage>
</organism>
<keyword evidence="3" id="KW-1185">Reference proteome</keyword>
<name>A0A2P4Z7H0_9HYPO</name>
<reference evidence="2 3" key="1">
    <citation type="journal article" date="2016" name="Genome Announc.">
        <title>Draft Whole-Genome Sequence of Trichoderma gamsii T6085, a Promising Biocontrol Agent of Fusarium Head Blight on Wheat.</title>
        <authorList>
            <person name="Baroncelli R."/>
            <person name="Zapparata A."/>
            <person name="Piaggeschi G."/>
            <person name="Sarrocco S."/>
            <person name="Vannacci G."/>
        </authorList>
    </citation>
    <scope>NUCLEOTIDE SEQUENCE [LARGE SCALE GENOMIC DNA]</scope>
    <source>
        <strain evidence="2 3">T6085</strain>
    </source>
</reference>
<accession>A0A2P4Z7H0</accession>
<dbReference type="RefSeq" id="XP_024404348.1">
    <property type="nucleotide sequence ID" value="XM_024550903.1"/>
</dbReference>
<dbReference type="EMBL" id="JPDN02000076">
    <property type="protein sequence ID" value="PON20238.1"/>
    <property type="molecule type" value="Genomic_DNA"/>
</dbReference>
<feature type="compositionally biased region" description="Basic and acidic residues" evidence="1">
    <location>
        <begin position="62"/>
        <end position="85"/>
    </location>
</feature>
<feature type="compositionally biased region" description="Basic and acidic residues" evidence="1">
    <location>
        <begin position="11"/>
        <end position="28"/>
    </location>
</feature>
<dbReference type="GeneID" id="36347952"/>
<dbReference type="Proteomes" id="UP000054821">
    <property type="component" value="Unassembled WGS sequence"/>
</dbReference>
<evidence type="ECO:0000256" key="1">
    <source>
        <dbReference type="SAM" id="MobiDB-lite"/>
    </source>
</evidence>
<evidence type="ECO:0000313" key="3">
    <source>
        <dbReference type="Proteomes" id="UP000054821"/>
    </source>
</evidence>
<sequence length="151" mass="17311">MRPSLRAQALHRPEQPEHLGREHPRVSGEAEVPQPIERGHALRRCQPEAPRAALPEATVHLPDGELDRPRKGRQNPREHLRRELPEDTGIQLLLLEKQPHQLKDGQQDAAKISAFSHQPRRVDGYDLLETEGELVLRHGGFYSLPLSRERR</sequence>
<comment type="caution">
    <text evidence="2">The sequence shown here is derived from an EMBL/GenBank/DDBJ whole genome shotgun (WGS) entry which is preliminary data.</text>
</comment>
<protein>
    <submittedName>
        <fullName evidence="2">Uncharacterized protein</fullName>
    </submittedName>
</protein>
<feature type="region of interest" description="Disordered" evidence="1">
    <location>
        <begin position="1"/>
        <end position="86"/>
    </location>
</feature>